<reference evidence="1 2" key="1">
    <citation type="journal article" date="2014" name="Virology">
        <title>The complete genome sequence of the Alphaentomopoxvirus Anomala cuprea entomopoxvirus, including its terminal hairpin loop sequences, suggests a potentially unique mode of apoptosis inhibition and mode of DNA replication.</title>
        <authorList>
            <person name="Mitsuhashi W."/>
            <person name="Miyamoto K."/>
            <person name="Wada S."/>
        </authorList>
    </citation>
    <scope>NUCLEOTIDE SEQUENCE [LARGE SCALE GENOMIC DNA]</scope>
    <source>
        <strain evidence="1">CV6M</strain>
    </source>
</reference>
<protein>
    <submittedName>
        <fullName evidence="1">Uncharacterized protein</fullName>
    </submittedName>
</protein>
<organism evidence="1 2">
    <name type="scientific">Alphaentomopoxvirus acuprea</name>
    <dbReference type="NCBI Taxonomy" id="62099"/>
    <lineage>
        <taxon>Viruses</taxon>
        <taxon>Varidnaviria</taxon>
        <taxon>Bamfordvirae</taxon>
        <taxon>Nucleocytoviricota</taxon>
        <taxon>Pokkesviricetes</taxon>
        <taxon>Chitovirales</taxon>
        <taxon>Poxviridae</taxon>
        <taxon>Entomopoxvirinae</taxon>
        <taxon>Alphaentomopoxvirus</taxon>
    </lineage>
</organism>
<evidence type="ECO:0000313" key="1">
    <source>
        <dbReference type="EMBL" id="BAO49551.1"/>
    </source>
</evidence>
<evidence type="ECO:0000313" key="2">
    <source>
        <dbReference type="Proteomes" id="UP000174145"/>
    </source>
</evidence>
<dbReference type="OrthoDB" id="12500at10239"/>
<dbReference type="RefSeq" id="YP_009001664.1">
    <property type="nucleotide sequence ID" value="NC_023426.1"/>
</dbReference>
<dbReference type="Proteomes" id="UP000174145">
    <property type="component" value="Segment"/>
</dbReference>
<dbReference type="GeneID" id="18263620"/>
<dbReference type="KEGG" id="vg:18263620"/>
<proteinExistence type="predicted"/>
<name>W6JLM7_9POXV</name>
<sequence>MLNINNFSKVEIIDENVDNNTILEEECNEFIMFNKELSLQYKNVTANLEKLILKLDKNTKFKVYKFITKYKHKLYMFKCKTLLPCYISLYFLFEKNIILSVTACKYLFNINIKNNKINEIFSIINELLNTSYNFDENKYNIYFLINGWIYLINYNMNQKFTELCNDIITRIYLFNIKFSCCDNLIPIPNHFNTYKQIDNFMFIFLDLIILLHENKYNIGIPYETKITEVHKFLLNNCINKSYYKITYTKYVITNHLLTYIDKIYKL</sequence>
<accession>W6JLM7</accession>
<keyword evidence="2" id="KW-1185">Reference proteome</keyword>
<dbReference type="EMBL" id="AP013055">
    <property type="protein sequence ID" value="BAO49551.1"/>
    <property type="molecule type" value="Genomic_DNA"/>
</dbReference>